<feature type="region of interest" description="Disordered" evidence="5">
    <location>
        <begin position="662"/>
        <end position="786"/>
    </location>
</feature>
<gene>
    <name evidence="6" type="ORF">DM860_003316</name>
</gene>
<comment type="caution">
    <text evidence="6">The sequence shown here is derived from an EMBL/GenBank/DDBJ whole genome shotgun (WGS) entry which is preliminary data.</text>
</comment>
<evidence type="ECO:0000256" key="5">
    <source>
        <dbReference type="SAM" id="MobiDB-lite"/>
    </source>
</evidence>
<feature type="region of interest" description="Disordered" evidence="5">
    <location>
        <begin position="46"/>
        <end position="88"/>
    </location>
</feature>
<dbReference type="Pfam" id="PF22493">
    <property type="entry name" value="PUF_NOP9"/>
    <property type="match status" value="1"/>
</dbReference>
<keyword evidence="7" id="KW-1185">Reference proteome</keyword>
<feature type="compositionally biased region" description="Basic and acidic residues" evidence="5">
    <location>
        <begin position="755"/>
        <end position="764"/>
    </location>
</feature>
<dbReference type="GO" id="GO:0000056">
    <property type="term" value="P:ribosomal small subunit export from nucleus"/>
    <property type="evidence" value="ECO:0007669"/>
    <property type="project" value="TreeGrafter"/>
</dbReference>
<dbReference type="PANTHER" id="PTHR13102">
    <property type="entry name" value="NUCLEOLAR PROTEIN 9"/>
    <property type="match status" value="1"/>
</dbReference>
<dbReference type="GO" id="GO:0030686">
    <property type="term" value="C:90S preribosome"/>
    <property type="evidence" value="ECO:0007669"/>
    <property type="project" value="TreeGrafter"/>
</dbReference>
<evidence type="ECO:0000256" key="1">
    <source>
        <dbReference type="ARBA" id="ARBA00022737"/>
    </source>
</evidence>
<reference evidence="6 7" key="1">
    <citation type="submission" date="2018-06" db="EMBL/GenBank/DDBJ databases">
        <title>The Genome of Cuscuta australis (Dodder) Provides Insight into the Evolution of Plant Parasitism.</title>
        <authorList>
            <person name="Liu H."/>
        </authorList>
    </citation>
    <scope>NUCLEOTIDE SEQUENCE [LARGE SCALE GENOMIC DNA]</scope>
    <source>
        <strain evidence="7">cv. Yunnan</strain>
        <tissue evidence="6">Vines</tissue>
    </source>
</reference>
<evidence type="ECO:0000256" key="4">
    <source>
        <dbReference type="PROSITE-ProRule" id="PRU00317"/>
    </source>
</evidence>
<evidence type="ECO:0000256" key="2">
    <source>
        <dbReference type="ARBA" id="ARBA00022845"/>
    </source>
</evidence>
<dbReference type="EMBL" id="NQVE01000142">
    <property type="protein sequence ID" value="RAL44557.1"/>
    <property type="molecule type" value="Genomic_DNA"/>
</dbReference>
<sequence>MVSIGQKALLCRNNKTRNPIEEQLTHQEGIYFYQCKKEKNMGRRNGKKHAAFAADSSAEYPSDGKSVDGNRKARRSSKNQHGTAYTPFIRNPIDPETVKYFTEIANVIESKEIDIEERSIICGNALEETRGKEAELATDYVISHTLQILLEGCSLDYLCGFLQSCAEKFSYIATDRSGSHVAETALKSLSVHLQESEELSFIKDTLLKLCEAIIINPVDVMCNCYGSHVLRSLLCLLNGMPLERSHGTKSATILAERMNFKVPGSDENMSYHSRGFPDLLKYLVSEMLNATRENISNLSMDQHCSLVLQMVLKSLVGNMPELLNTIQVILGCNIDMEGNLIESTTLEEIPQHVEEPSYSRLIEVIIEVAPDTLYNELLQRVFKTSLLQMSSQHCGNFVVQALASHTKCSEHIDLIWEELGTKFKDLLEMGRSGVVASLIAATQKLHHRETECCQALASAVCEGDESLKCIVPHILFVDNFFSSEDRLNWSWPTGSRIHVVGSLILQSIFRFPSECIQAFASSITSLEKDQLLVVSKDPSGSRVVEAFLNSNVSAKLKRKLVIKLQGHFGELSVHHVGAFMIEKCFNTSNLSLRETIVSEMLPLRADLSRTKQGPYLLGKFDIDGYARQPDVWKTRQASKQSAKQEFYAEFGATDATKLKKDSFLADTRHKPQPEKMKEVRKQIQTSLTSSRTSATPFLAHQGSKAKTKPAKKESSVDLKGKNKKQRTEKGKDGINSSTPREGSEHMVQSEFSGNNEKKREGKDKNGKKRRNAEDSKSSKKKKKVDA</sequence>
<accession>A0A328DFQ3</accession>
<dbReference type="GO" id="GO:0000480">
    <property type="term" value="P:endonucleolytic cleavage in 5'-ETS of tricistronic rRNA transcript (SSU-rRNA, 5.8S rRNA, LSU-rRNA)"/>
    <property type="evidence" value="ECO:0007669"/>
    <property type="project" value="TreeGrafter"/>
</dbReference>
<dbReference type="GO" id="GO:0000447">
    <property type="term" value="P:endonucleolytic cleavage in ITS1 to separate SSU-rRNA from 5.8S rRNA and LSU-rRNA from tricistronic rRNA transcript (SSU-rRNA, 5.8S rRNA, LSU-rRNA)"/>
    <property type="evidence" value="ECO:0007669"/>
    <property type="project" value="TreeGrafter"/>
</dbReference>
<dbReference type="InterPro" id="IPR011989">
    <property type="entry name" value="ARM-like"/>
</dbReference>
<feature type="compositionally biased region" description="Basic and acidic residues" evidence="5">
    <location>
        <begin position="710"/>
        <end position="732"/>
    </location>
</feature>
<dbReference type="Gene3D" id="1.25.10.10">
    <property type="entry name" value="Leucine-rich Repeat Variant"/>
    <property type="match status" value="2"/>
</dbReference>
<evidence type="ECO:0008006" key="8">
    <source>
        <dbReference type="Google" id="ProtNLM"/>
    </source>
</evidence>
<name>A0A328DFQ3_9ASTE</name>
<evidence type="ECO:0000313" key="7">
    <source>
        <dbReference type="Proteomes" id="UP000249390"/>
    </source>
</evidence>
<protein>
    <recommendedName>
        <fullName evidence="8">PUM-HD domain-containing protein</fullName>
    </recommendedName>
</protein>
<dbReference type="PROSITE" id="PS50302">
    <property type="entry name" value="PUM"/>
    <property type="match status" value="1"/>
</dbReference>
<dbReference type="GO" id="GO:0003723">
    <property type="term" value="F:RNA binding"/>
    <property type="evidence" value="ECO:0007669"/>
    <property type="project" value="UniProtKB-KW"/>
</dbReference>
<dbReference type="GO" id="GO:0030688">
    <property type="term" value="C:preribosome, small subunit precursor"/>
    <property type="evidence" value="ECO:0007669"/>
    <property type="project" value="TreeGrafter"/>
</dbReference>
<keyword evidence="3" id="KW-0694">RNA-binding</keyword>
<dbReference type="GO" id="GO:0005730">
    <property type="term" value="C:nucleolus"/>
    <property type="evidence" value="ECO:0007669"/>
    <property type="project" value="TreeGrafter"/>
</dbReference>
<dbReference type="AlphaFoldDB" id="A0A328DFQ3"/>
<evidence type="ECO:0000313" key="6">
    <source>
        <dbReference type="EMBL" id="RAL44557.1"/>
    </source>
</evidence>
<dbReference type="GO" id="GO:0006417">
    <property type="term" value="P:regulation of translation"/>
    <property type="evidence" value="ECO:0007669"/>
    <property type="project" value="UniProtKB-KW"/>
</dbReference>
<evidence type="ECO:0000256" key="3">
    <source>
        <dbReference type="ARBA" id="ARBA00022884"/>
    </source>
</evidence>
<dbReference type="InterPro" id="IPR016024">
    <property type="entry name" value="ARM-type_fold"/>
</dbReference>
<feature type="compositionally biased region" description="Basic and acidic residues" evidence="5">
    <location>
        <begin position="662"/>
        <end position="681"/>
    </location>
</feature>
<feature type="compositionally biased region" description="Polar residues" evidence="5">
    <location>
        <begin position="682"/>
        <end position="695"/>
    </location>
</feature>
<organism evidence="6 7">
    <name type="scientific">Cuscuta australis</name>
    <dbReference type="NCBI Taxonomy" id="267555"/>
    <lineage>
        <taxon>Eukaryota</taxon>
        <taxon>Viridiplantae</taxon>
        <taxon>Streptophyta</taxon>
        <taxon>Embryophyta</taxon>
        <taxon>Tracheophyta</taxon>
        <taxon>Spermatophyta</taxon>
        <taxon>Magnoliopsida</taxon>
        <taxon>eudicotyledons</taxon>
        <taxon>Gunneridae</taxon>
        <taxon>Pentapetalae</taxon>
        <taxon>asterids</taxon>
        <taxon>lamiids</taxon>
        <taxon>Solanales</taxon>
        <taxon>Convolvulaceae</taxon>
        <taxon>Cuscuteae</taxon>
        <taxon>Cuscuta</taxon>
        <taxon>Cuscuta subgen. Grammica</taxon>
        <taxon>Cuscuta sect. Cleistogrammica</taxon>
    </lineage>
</organism>
<feature type="repeat" description="Pumilio" evidence="4">
    <location>
        <begin position="563"/>
        <end position="598"/>
    </location>
</feature>
<dbReference type="SMART" id="SM00025">
    <property type="entry name" value="Pumilio"/>
    <property type="match status" value="5"/>
</dbReference>
<keyword evidence="1" id="KW-0677">Repeat</keyword>
<dbReference type="InterPro" id="IPR040000">
    <property type="entry name" value="NOP9"/>
</dbReference>
<dbReference type="Proteomes" id="UP000249390">
    <property type="component" value="Unassembled WGS sequence"/>
</dbReference>
<dbReference type="SUPFAM" id="SSF48371">
    <property type="entry name" value="ARM repeat"/>
    <property type="match status" value="1"/>
</dbReference>
<dbReference type="InterPro" id="IPR001313">
    <property type="entry name" value="Pumilio_RNA-bd_rpt"/>
</dbReference>
<dbReference type="GO" id="GO:0000472">
    <property type="term" value="P:endonucleolytic cleavage to generate mature 5'-end of SSU-rRNA from (SSU-rRNA, 5.8S rRNA, LSU-rRNA)"/>
    <property type="evidence" value="ECO:0007669"/>
    <property type="project" value="TreeGrafter"/>
</dbReference>
<keyword evidence="2" id="KW-0810">Translation regulation</keyword>
<dbReference type="PANTHER" id="PTHR13102:SF0">
    <property type="entry name" value="NUCLEOLAR PROTEIN 9"/>
    <property type="match status" value="1"/>
</dbReference>
<proteinExistence type="predicted"/>